<organism evidence="2 3">
    <name type="scientific">Glarea lozoyensis (strain ATCC 74030 / MF5533)</name>
    <dbReference type="NCBI Taxonomy" id="1104152"/>
    <lineage>
        <taxon>Eukaryota</taxon>
        <taxon>Fungi</taxon>
        <taxon>Dikarya</taxon>
        <taxon>Ascomycota</taxon>
        <taxon>Pezizomycotina</taxon>
        <taxon>Leotiomycetes</taxon>
        <taxon>Helotiales</taxon>
        <taxon>Helotiaceae</taxon>
        <taxon>Glarea</taxon>
    </lineage>
</organism>
<dbReference type="SUPFAM" id="SSF51197">
    <property type="entry name" value="Clavaminate synthase-like"/>
    <property type="match status" value="1"/>
</dbReference>
<dbReference type="EMBL" id="AGUE01000179">
    <property type="protein sequence ID" value="EHK97745.1"/>
    <property type="molecule type" value="Genomic_DNA"/>
</dbReference>
<keyword evidence="3" id="KW-1185">Reference proteome</keyword>
<sequence>MDILRKAIENLDISFDNTSWLPGGDAVIDELFSYNKKFFALPEHIKQKARHPAAPNPHRGWSAVGQEQLSRIAGFEKDEETDGFVPEYRIGITWDLNLLK</sequence>
<dbReference type="InterPro" id="IPR026992">
    <property type="entry name" value="DIOX_N"/>
</dbReference>
<dbReference type="Pfam" id="PF14226">
    <property type="entry name" value="DIOX_N"/>
    <property type="match status" value="1"/>
</dbReference>
<comment type="caution">
    <text evidence="2">The sequence shown here is derived from an EMBL/GenBank/DDBJ whole genome shotgun (WGS) entry which is preliminary data.</text>
</comment>
<evidence type="ECO:0000259" key="1">
    <source>
        <dbReference type="Pfam" id="PF14226"/>
    </source>
</evidence>
<dbReference type="InterPro" id="IPR027443">
    <property type="entry name" value="IPNS-like_sf"/>
</dbReference>
<dbReference type="AlphaFoldDB" id="H0EUP1"/>
<dbReference type="OrthoDB" id="288590at2759"/>
<dbReference type="InParanoid" id="H0EUP1"/>
<gene>
    <name evidence="2" type="ORF">M7I_6478</name>
</gene>
<dbReference type="Gene3D" id="2.60.120.330">
    <property type="entry name" value="B-lactam Antibiotic, Isopenicillin N Synthase, Chain"/>
    <property type="match status" value="1"/>
</dbReference>
<evidence type="ECO:0000313" key="3">
    <source>
        <dbReference type="Proteomes" id="UP000005446"/>
    </source>
</evidence>
<proteinExistence type="predicted"/>
<protein>
    <recommendedName>
        <fullName evidence="1">Non-haem dioxygenase N-terminal domain-containing protein</fullName>
    </recommendedName>
</protein>
<feature type="domain" description="Non-haem dioxygenase N-terminal" evidence="1">
    <location>
        <begin position="26"/>
        <end position="71"/>
    </location>
</feature>
<dbReference type="HOGENOM" id="CLU_2306442_0_0_1"/>
<evidence type="ECO:0000313" key="2">
    <source>
        <dbReference type="EMBL" id="EHK97745.1"/>
    </source>
</evidence>
<name>H0EUP1_GLAL7</name>
<dbReference type="Proteomes" id="UP000005446">
    <property type="component" value="Unassembled WGS sequence"/>
</dbReference>
<reference evidence="2 3" key="1">
    <citation type="journal article" date="2012" name="Eukaryot. Cell">
        <title>Genome sequence of the fungus Glarea lozoyensis: the first genome sequence of a species from the Helotiaceae family.</title>
        <authorList>
            <person name="Youssar L."/>
            <person name="Gruening B.A."/>
            <person name="Erxleben A."/>
            <person name="Guenther S."/>
            <person name="Huettel W."/>
        </authorList>
    </citation>
    <scope>NUCLEOTIDE SEQUENCE [LARGE SCALE GENOMIC DNA]</scope>
    <source>
        <strain evidence="3">ATCC 74030 / MF5533</strain>
    </source>
</reference>
<accession>H0EUP1</accession>